<feature type="compositionally biased region" description="Basic and acidic residues" evidence="1">
    <location>
        <begin position="233"/>
        <end position="246"/>
    </location>
</feature>
<evidence type="ECO:0000256" key="2">
    <source>
        <dbReference type="SAM" id="Phobius"/>
    </source>
</evidence>
<evidence type="ECO:0000313" key="5">
    <source>
        <dbReference type="Proteomes" id="UP000018144"/>
    </source>
</evidence>
<dbReference type="Proteomes" id="UP000018144">
    <property type="component" value="Unassembled WGS sequence"/>
</dbReference>
<feature type="region of interest" description="Disordered" evidence="1">
    <location>
        <begin position="594"/>
        <end position="659"/>
    </location>
</feature>
<dbReference type="SMART" id="SM00240">
    <property type="entry name" value="FHA"/>
    <property type="match status" value="1"/>
</dbReference>
<gene>
    <name evidence="4" type="ORF">PCON_05017</name>
</gene>
<feature type="compositionally biased region" description="Basic and acidic residues" evidence="1">
    <location>
        <begin position="623"/>
        <end position="634"/>
    </location>
</feature>
<accession>U4L5Z2</accession>
<feature type="compositionally biased region" description="Basic and acidic residues" evidence="1">
    <location>
        <begin position="282"/>
        <end position="299"/>
    </location>
</feature>
<reference evidence="4 5" key="1">
    <citation type="journal article" date="2013" name="PLoS Genet.">
        <title>The genome and development-dependent transcriptomes of Pyronema confluens: a window into fungal evolution.</title>
        <authorList>
            <person name="Traeger S."/>
            <person name="Altegoer F."/>
            <person name="Freitag M."/>
            <person name="Gabaldon T."/>
            <person name="Kempken F."/>
            <person name="Kumar A."/>
            <person name="Marcet-Houben M."/>
            <person name="Poggeler S."/>
            <person name="Stajich J.E."/>
            <person name="Nowrousian M."/>
        </authorList>
    </citation>
    <scope>NUCLEOTIDE SEQUENCE [LARGE SCALE GENOMIC DNA]</scope>
    <source>
        <strain evidence="5">CBS 100304</strain>
        <tissue evidence="4">Vegetative mycelium</tissue>
    </source>
</reference>
<dbReference type="InterPro" id="IPR000253">
    <property type="entry name" value="FHA_dom"/>
</dbReference>
<keyword evidence="5" id="KW-1185">Reference proteome</keyword>
<feature type="compositionally biased region" description="Acidic residues" evidence="1">
    <location>
        <begin position="539"/>
        <end position="554"/>
    </location>
</feature>
<dbReference type="AlphaFoldDB" id="U4L5Z2"/>
<sequence length="750" mass="83203">MVKAIVVLDPVRRIRDTRPCSTPEPDEFTRTITLTPESPVVVIGRTSKSTGKKRVAEENNCFITSPVLSRQHAKLEFLHQSEPPKVIMKDTGSMHGTLVNGTKVQSDKESVLEQGQTFVFGTEVHTTRDDDVHYPPQFRVASLDIIRESREHHAKPRNGYGLDNADLFEDEYDDETNDLNDMLDEQCDFRDNIPLAGQDDLHITESFERHPRPPVRPTELQVMISGTLRRIKKAEQDSTDSEKDSVSPRAHLSIKNLVNYQSPEKSQPSEERVVVDLSNDDEPPKKTADNDIEEIEKPAIFDSTPTVPQYIEVVDDSEGESGPGGDDGNDESRMSVFSEDEEGFSDLESDSGSYASDNDIITTDIEMSDSEEAEKREAREDEHESHQEKEKEFAKVLDPALEDTKSDDATPKPFTNCNLPLPTPPHVPGIHSIDPQLEGYRPDMVPLLHMPTTKPPPIPTGTHFQPKKAFWEARAHNQASVEMNNFLQTFQSTMAPAISAPWHTAWYADEQPSPMPAAAESSKEQEHHLEDDSFGSMDEGFDDDEEEEEEDDGLFTEKPAGKEPVYTKAPIEAVMNRELSQPLPVPMPIDSILVAPASPPMSEEDSDEPEPVKADEPVAASDNTERLDDMKEARASTPVYKLATPASPPPSLKRKREASVDWDLVPQSMRADRRAAMEALRASTAEPMVVDNLAKMAAAEAEAEDNEQQPERPAKRPCLARRVAGTMTTLAVGAVFGGIAMFATLVASAE</sequence>
<keyword evidence="2" id="KW-0812">Transmembrane</keyword>
<feature type="region of interest" description="Disordered" evidence="1">
    <location>
        <begin position="512"/>
        <end position="564"/>
    </location>
</feature>
<evidence type="ECO:0000313" key="4">
    <source>
        <dbReference type="EMBL" id="CCX05430.1"/>
    </source>
</evidence>
<evidence type="ECO:0000259" key="3">
    <source>
        <dbReference type="PROSITE" id="PS50006"/>
    </source>
</evidence>
<name>U4L5Z2_PYROM</name>
<feature type="region of interest" description="Disordered" evidence="1">
    <location>
        <begin position="231"/>
        <end position="393"/>
    </location>
</feature>
<dbReference type="SUPFAM" id="SSF49879">
    <property type="entry name" value="SMAD/FHA domain"/>
    <property type="match status" value="1"/>
</dbReference>
<feature type="compositionally biased region" description="Basic and acidic residues" evidence="1">
    <location>
        <begin position="521"/>
        <end position="531"/>
    </location>
</feature>
<dbReference type="Gene3D" id="2.60.200.20">
    <property type="match status" value="1"/>
</dbReference>
<feature type="transmembrane region" description="Helical" evidence="2">
    <location>
        <begin position="723"/>
        <end position="747"/>
    </location>
</feature>
<feature type="domain" description="FHA" evidence="3">
    <location>
        <begin position="41"/>
        <end position="104"/>
    </location>
</feature>
<organism evidence="4 5">
    <name type="scientific">Pyronema omphalodes (strain CBS 100304)</name>
    <name type="common">Pyronema confluens</name>
    <dbReference type="NCBI Taxonomy" id="1076935"/>
    <lineage>
        <taxon>Eukaryota</taxon>
        <taxon>Fungi</taxon>
        <taxon>Dikarya</taxon>
        <taxon>Ascomycota</taxon>
        <taxon>Pezizomycotina</taxon>
        <taxon>Pezizomycetes</taxon>
        <taxon>Pezizales</taxon>
        <taxon>Pyronemataceae</taxon>
        <taxon>Pyronema</taxon>
    </lineage>
</organism>
<dbReference type="Pfam" id="PF00498">
    <property type="entry name" value="FHA"/>
    <property type="match status" value="1"/>
</dbReference>
<keyword evidence="2" id="KW-0472">Membrane</keyword>
<feature type="compositionally biased region" description="Polar residues" evidence="1">
    <location>
        <begin position="256"/>
        <end position="266"/>
    </location>
</feature>
<dbReference type="EMBL" id="HF935253">
    <property type="protein sequence ID" value="CCX05430.1"/>
    <property type="molecule type" value="Genomic_DNA"/>
</dbReference>
<feature type="compositionally biased region" description="Basic and acidic residues" evidence="1">
    <location>
        <begin position="373"/>
        <end position="393"/>
    </location>
</feature>
<dbReference type="PROSITE" id="PS50006">
    <property type="entry name" value="FHA_DOMAIN"/>
    <property type="match status" value="1"/>
</dbReference>
<feature type="compositionally biased region" description="Polar residues" evidence="1">
    <location>
        <begin position="350"/>
        <end position="361"/>
    </location>
</feature>
<proteinExistence type="predicted"/>
<evidence type="ECO:0000256" key="1">
    <source>
        <dbReference type="SAM" id="MobiDB-lite"/>
    </source>
</evidence>
<dbReference type="STRING" id="1076935.U4L5Z2"/>
<keyword evidence="2" id="KW-1133">Transmembrane helix</keyword>
<dbReference type="InterPro" id="IPR008984">
    <property type="entry name" value="SMAD_FHA_dom_sf"/>
</dbReference>
<protein>
    <submittedName>
        <fullName evidence="4">Similar to Uncharacterized protein C3H7.13 acc. no. O74388</fullName>
    </submittedName>
</protein>
<dbReference type="OrthoDB" id="4096268at2759"/>
<feature type="compositionally biased region" description="Acidic residues" evidence="1">
    <location>
        <begin position="338"/>
        <end position="349"/>
    </location>
</feature>